<organism evidence="2">
    <name type="scientific">uncultured Caudovirales phage</name>
    <dbReference type="NCBI Taxonomy" id="2100421"/>
    <lineage>
        <taxon>Viruses</taxon>
        <taxon>Duplodnaviria</taxon>
        <taxon>Heunggongvirae</taxon>
        <taxon>Uroviricota</taxon>
        <taxon>Caudoviricetes</taxon>
        <taxon>Peduoviridae</taxon>
        <taxon>Maltschvirus</taxon>
        <taxon>Maltschvirus maltsch</taxon>
    </lineage>
</organism>
<evidence type="ECO:0000313" key="3">
    <source>
        <dbReference type="EMBL" id="CAB4218688.1"/>
    </source>
</evidence>
<dbReference type="EMBL" id="LR797292">
    <property type="protein sequence ID" value="CAB4200625.1"/>
    <property type="molecule type" value="Genomic_DNA"/>
</dbReference>
<accession>A0A6J5S0Q4</accession>
<dbReference type="EMBL" id="LR797469">
    <property type="protein sequence ID" value="CAB4218688.1"/>
    <property type="molecule type" value="Genomic_DNA"/>
</dbReference>
<evidence type="ECO:0000313" key="2">
    <source>
        <dbReference type="EMBL" id="CAB4200625.1"/>
    </source>
</evidence>
<sequence>MLTYIKETHRITGFIREELLCSTHLVEFYPEVAAGRPKVGFDKEGYKLEVCTVFRENGCTHCDLAPEFRGAK</sequence>
<dbReference type="EMBL" id="LR797107">
    <property type="protein sequence ID" value="CAB4187476.1"/>
    <property type="molecule type" value="Genomic_DNA"/>
</dbReference>
<evidence type="ECO:0000313" key="1">
    <source>
        <dbReference type="EMBL" id="CAB4187476.1"/>
    </source>
</evidence>
<reference evidence="2" key="1">
    <citation type="submission" date="2020-05" db="EMBL/GenBank/DDBJ databases">
        <authorList>
            <person name="Chiriac C."/>
            <person name="Salcher M."/>
            <person name="Ghai R."/>
            <person name="Kavagutti S V."/>
        </authorList>
    </citation>
    <scope>NUCLEOTIDE SEQUENCE</scope>
</reference>
<proteinExistence type="predicted"/>
<gene>
    <name evidence="1" type="ORF">UFOVP1154_43</name>
    <name evidence="2" type="ORF">UFOVP1341_50</name>
    <name evidence="3" type="ORF">UFOVP1601_33</name>
</gene>
<protein>
    <submittedName>
        <fullName evidence="2">Uncharacterized protein</fullName>
    </submittedName>
</protein>
<name>A0A6J5S0Q4_9CAUD</name>